<dbReference type="RefSeq" id="WP_285097842.1">
    <property type="nucleotide sequence ID" value="NZ_CP126977.1"/>
</dbReference>
<dbReference type="Pfam" id="PF22617">
    <property type="entry name" value="HCS_D2"/>
    <property type="match status" value="1"/>
</dbReference>
<keyword evidence="6 10" id="KW-0808">Transferase</keyword>
<evidence type="ECO:0000256" key="7">
    <source>
        <dbReference type="ARBA" id="ARBA00023211"/>
    </source>
</evidence>
<evidence type="ECO:0000313" key="13">
    <source>
        <dbReference type="Proteomes" id="UP000749334"/>
    </source>
</evidence>
<dbReference type="AlphaFoldDB" id="A0A921HD40"/>
<evidence type="ECO:0000256" key="8">
    <source>
        <dbReference type="ARBA" id="ARBA00023304"/>
    </source>
</evidence>
<dbReference type="PANTHER" id="PTHR10277">
    <property type="entry name" value="HOMOCITRATE SYNTHASE-RELATED"/>
    <property type="match status" value="1"/>
</dbReference>
<dbReference type="GO" id="GO:0009098">
    <property type="term" value="P:L-leucine biosynthetic process"/>
    <property type="evidence" value="ECO:0007669"/>
    <property type="project" value="UniProtKB-KW"/>
</dbReference>
<dbReference type="InterPro" id="IPR013785">
    <property type="entry name" value="Aldolase_TIM"/>
</dbReference>
<accession>A0A921HD40</accession>
<keyword evidence="8" id="KW-0100">Branched-chain amino acid biosynthesis</keyword>
<keyword evidence="5" id="KW-0028">Amino-acid biosynthesis</keyword>
<evidence type="ECO:0000256" key="10">
    <source>
        <dbReference type="RuleBase" id="RU003523"/>
    </source>
</evidence>
<comment type="pathway">
    <text evidence="1">Amino-acid biosynthesis; L-leucine biosynthesis; L-leucine from 3-methyl-2-oxobutanoate: step 1/4.</text>
</comment>
<evidence type="ECO:0000256" key="5">
    <source>
        <dbReference type="ARBA" id="ARBA00022605"/>
    </source>
</evidence>
<evidence type="ECO:0000256" key="1">
    <source>
        <dbReference type="ARBA" id="ARBA00004689"/>
    </source>
</evidence>
<evidence type="ECO:0000256" key="6">
    <source>
        <dbReference type="ARBA" id="ARBA00022679"/>
    </source>
</evidence>
<dbReference type="Pfam" id="PF00682">
    <property type="entry name" value="HMGL-like"/>
    <property type="match status" value="1"/>
</dbReference>
<evidence type="ECO:0000259" key="11">
    <source>
        <dbReference type="PROSITE" id="PS50991"/>
    </source>
</evidence>
<dbReference type="SUPFAM" id="SSF51569">
    <property type="entry name" value="Aldolase"/>
    <property type="match status" value="1"/>
</dbReference>
<feature type="domain" description="Pyruvate carboxyltransferase" evidence="11">
    <location>
        <begin position="9"/>
        <end position="270"/>
    </location>
</feature>
<comment type="similarity">
    <text evidence="2">Belongs to the alpha-IPM synthase/homocitrate synthase family. LeuA type 1 subfamily.</text>
</comment>
<organism evidence="12 13">
    <name type="scientific">Gallibacterium anatis</name>
    <dbReference type="NCBI Taxonomy" id="750"/>
    <lineage>
        <taxon>Bacteria</taxon>
        <taxon>Pseudomonadati</taxon>
        <taxon>Pseudomonadota</taxon>
        <taxon>Gammaproteobacteria</taxon>
        <taxon>Pasteurellales</taxon>
        <taxon>Pasteurellaceae</taxon>
        <taxon>Gallibacterium</taxon>
    </lineage>
</organism>
<keyword evidence="7" id="KW-0464">Manganese</keyword>
<dbReference type="PANTHER" id="PTHR10277:SF9">
    <property type="entry name" value="2-ISOPROPYLMALATE SYNTHASE 1, CHLOROPLASTIC-RELATED"/>
    <property type="match status" value="1"/>
</dbReference>
<sequence>MTDEKCRKISILDTTLRDGEQAPGNAMNPEQKLKIATGLFEAGVNHIETGFPASSEFDYEATKLIRKHLPSAGIATFSRTLINDVKLALESGGTEYNHTVQIVVTGSDIHLKNKRNISRAQAVDEMCKTIEFIKNNSNCRIAMGIEDASRADYMFMKQLAKEAVSAGVHQIILADTTGFSLPQEYGNLIRFIKDSINDDISISTHCHNDLGLAVVNTLAGIEAGADEVQVTLGGIGERAGNSSLELIASILFYKLEHFNAYTSINLNKLYPLYCELCSIVNMNISRNKPLFGKYVFGTAAGIHQQGMLSDPDTYEFIKPDIFGRNREFFVSRHSGKSIIKYLLSKQNTINFDEKLISNLYEKFISTRYENSCISMEQLNQEIIKYIGN</sequence>
<dbReference type="Gene3D" id="3.20.20.70">
    <property type="entry name" value="Aldolase class I"/>
    <property type="match status" value="1"/>
</dbReference>
<dbReference type="PROSITE" id="PS50991">
    <property type="entry name" value="PYR_CT"/>
    <property type="match status" value="1"/>
</dbReference>
<evidence type="ECO:0000256" key="3">
    <source>
        <dbReference type="ARBA" id="ARBA00012973"/>
    </source>
</evidence>
<reference evidence="12" key="2">
    <citation type="submission" date="2021-09" db="EMBL/GenBank/DDBJ databases">
        <authorList>
            <person name="Gilroy R."/>
        </authorList>
    </citation>
    <scope>NUCLEOTIDE SEQUENCE</scope>
    <source>
        <strain evidence="12">ChiHjej11B10-15683</strain>
    </source>
</reference>
<protein>
    <recommendedName>
        <fullName evidence="3">2-isopropylmalate synthase</fullName>
        <ecNumber evidence="3">2.3.3.13</ecNumber>
    </recommendedName>
</protein>
<comment type="caution">
    <text evidence="12">The sequence shown here is derived from an EMBL/GenBank/DDBJ whole genome shotgun (WGS) entry which is preliminary data.</text>
</comment>
<name>A0A921HD40_9PAST</name>
<reference evidence="12" key="1">
    <citation type="journal article" date="2021" name="PeerJ">
        <title>Extensive microbial diversity within the chicken gut microbiome revealed by metagenomics and culture.</title>
        <authorList>
            <person name="Gilroy R."/>
            <person name="Ravi A."/>
            <person name="Getino M."/>
            <person name="Pursley I."/>
            <person name="Horton D.L."/>
            <person name="Alikhan N.F."/>
            <person name="Baker D."/>
            <person name="Gharbi K."/>
            <person name="Hall N."/>
            <person name="Watson M."/>
            <person name="Adriaenssens E.M."/>
            <person name="Foster-Nyarko E."/>
            <person name="Jarju S."/>
            <person name="Secka A."/>
            <person name="Antonio M."/>
            <person name="Oren A."/>
            <person name="Chaudhuri R.R."/>
            <person name="La Ragione R."/>
            <person name="Hildebrand F."/>
            <person name="Pallen M.J."/>
        </authorList>
    </citation>
    <scope>NUCLEOTIDE SEQUENCE</scope>
    <source>
        <strain evidence="12">ChiHjej11B10-15683</strain>
    </source>
</reference>
<evidence type="ECO:0000256" key="2">
    <source>
        <dbReference type="ARBA" id="ARBA00009396"/>
    </source>
</evidence>
<evidence type="ECO:0000256" key="9">
    <source>
        <dbReference type="ARBA" id="ARBA00037629"/>
    </source>
</evidence>
<dbReference type="EC" id="2.3.3.13" evidence="3"/>
<proteinExistence type="inferred from homology"/>
<dbReference type="Proteomes" id="UP000749334">
    <property type="component" value="Unassembled WGS sequence"/>
</dbReference>
<dbReference type="GO" id="GO:0019298">
    <property type="term" value="P:coenzyme B biosynthetic process"/>
    <property type="evidence" value="ECO:0007669"/>
    <property type="project" value="TreeGrafter"/>
</dbReference>
<dbReference type="EMBL" id="DYVQ01000090">
    <property type="protein sequence ID" value="HJF74673.1"/>
    <property type="molecule type" value="Genomic_DNA"/>
</dbReference>
<dbReference type="GO" id="GO:0003852">
    <property type="term" value="F:2-isopropylmalate synthase activity"/>
    <property type="evidence" value="ECO:0007669"/>
    <property type="project" value="UniProtKB-EC"/>
</dbReference>
<keyword evidence="4" id="KW-0432">Leucine biosynthesis</keyword>
<evidence type="ECO:0000256" key="4">
    <source>
        <dbReference type="ARBA" id="ARBA00022430"/>
    </source>
</evidence>
<dbReference type="InterPro" id="IPR054691">
    <property type="entry name" value="LeuA/HCS_post-cat"/>
</dbReference>
<dbReference type="InterPro" id="IPR000891">
    <property type="entry name" value="PYR_CT"/>
</dbReference>
<gene>
    <name evidence="12" type="ORF">K8W15_10925</name>
</gene>
<evidence type="ECO:0000313" key="12">
    <source>
        <dbReference type="EMBL" id="HJF74673.1"/>
    </source>
</evidence>
<comment type="function">
    <text evidence="9">Catalyzes the condensation of the acetyl group of acetyl-CoA with 3-methyl-2-oxobutanoate (2-ketoisovalerate) to form 3-carboxy-3-hydroxy-4-methylpentanoate (2-isopropylmalate).</text>
</comment>
<dbReference type="PROSITE" id="PS00815">
    <property type="entry name" value="AIPM_HOMOCIT_SYNTH_1"/>
    <property type="match status" value="1"/>
</dbReference>
<dbReference type="Gene3D" id="1.10.238.260">
    <property type="match status" value="1"/>
</dbReference>
<dbReference type="InterPro" id="IPR050073">
    <property type="entry name" value="2-IPM_HCS-like"/>
</dbReference>
<dbReference type="InterPro" id="IPR002034">
    <property type="entry name" value="AIPM/Hcit_synth_CS"/>
</dbReference>